<gene>
    <name evidence="9" type="primary">trpF</name>
    <name evidence="11" type="ORF">ACFOND_11705</name>
</gene>
<dbReference type="Proteomes" id="UP001595710">
    <property type="component" value="Unassembled WGS sequence"/>
</dbReference>
<feature type="domain" description="N-(5'phosphoribosyl) anthranilate isomerase (PRAI)" evidence="10">
    <location>
        <begin position="6"/>
        <end position="200"/>
    </location>
</feature>
<comment type="catalytic activity">
    <reaction evidence="1 9">
        <text>N-(5-phospho-beta-D-ribosyl)anthranilate = 1-(2-carboxyphenylamino)-1-deoxy-D-ribulose 5-phosphate</text>
        <dbReference type="Rhea" id="RHEA:21540"/>
        <dbReference type="ChEBI" id="CHEBI:18277"/>
        <dbReference type="ChEBI" id="CHEBI:58613"/>
        <dbReference type="EC" id="5.3.1.24"/>
    </reaction>
</comment>
<comment type="similarity">
    <text evidence="9">Belongs to the TrpF family.</text>
</comment>
<dbReference type="InterPro" id="IPR001240">
    <property type="entry name" value="PRAI_dom"/>
</dbReference>
<evidence type="ECO:0000313" key="12">
    <source>
        <dbReference type="Proteomes" id="UP001595710"/>
    </source>
</evidence>
<dbReference type="GO" id="GO:0004640">
    <property type="term" value="F:phosphoribosylanthranilate isomerase activity"/>
    <property type="evidence" value="ECO:0007669"/>
    <property type="project" value="UniProtKB-EC"/>
</dbReference>
<evidence type="ECO:0000256" key="6">
    <source>
        <dbReference type="ARBA" id="ARBA00022822"/>
    </source>
</evidence>
<protein>
    <recommendedName>
        <fullName evidence="4 9">N-(5'-phosphoribosyl)anthranilate isomerase</fullName>
        <shortName evidence="9">PRAI</shortName>
        <ecNumber evidence="3 9">5.3.1.24</ecNumber>
    </recommendedName>
</protein>
<dbReference type="PANTHER" id="PTHR42894:SF1">
    <property type="entry name" value="N-(5'-PHOSPHORIBOSYL)ANTHRANILATE ISOMERASE"/>
    <property type="match status" value="1"/>
</dbReference>
<evidence type="ECO:0000256" key="5">
    <source>
        <dbReference type="ARBA" id="ARBA00022605"/>
    </source>
</evidence>
<dbReference type="RefSeq" id="WP_290281381.1">
    <property type="nucleotide sequence ID" value="NZ_JAUFQI010000001.1"/>
</dbReference>
<dbReference type="EMBL" id="JBHRYN010000012">
    <property type="protein sequence ID" value="MFC3702306.1"/>
    <property type="molecule type" value="Genomic_DNA"/>
</dbReference>
<sequence>MRTRIKMCGMTRIEDIQCAASLGVDAIGLVFYPPSPRAVSLEQASTLAKACPVLVDKVALFVNPEKSLVKEVIDATGATLLQFHGDETPEFCQQFGMPYLKALRVSDKHRLTTALKEHHEAPAILLDAYVAGTPGGTGQQFDWSLIPKGLMQRLFLAGGINATNVADAISSANPYAVDVSGGIESAKGIKSAQKMTDFVAAVREISS</sequence>
<reference evidence="12" key="1">
    <citation type="journal article" date="2019" name="Int. J. Syst. Evol. Microbiol.">
        <title>The Global Catalogue of Microorganisms (GCM) 10K type strain sequencing project: providing services to taxonomists for standard genome sequencing and annotation.</title>
        <authorList>
            <consortium name="The Broad Institute Genomics Platform"/>
            <consortium name="The Broad Institute Genome Sequencing Center for Infectious Disease"/>
            <person name="Wu L."/>
            <person name="Ma J."/>
        </authorList>
    </citation>
    <scope>NUCLEOTIDE SEQUENCE [LARGE SCALE GENOMIC DNA]</scope>
    <source>
        <strain evidence="12">CECT 8288</strain>
    </source>
</reference>
<dbReference type="InterPro" id="IPR044643">
    <property type="entry name" value="TrpF_fam"/>
</dbReference>
<evidence type="ECO:0000256" key="7">
    <source>
        <dbReference type="ARBA" id="ARBA00023141"/>
    </source>
</evidence>
<keyword evidence="5 9" id="KW-0028">Amino-acid biosynthesis</keyword>
<organism evidence="11 12">
    <name type="scientific">Reinekea marina</name>
    <dbReference type="NCBI Taxonomy" id="1310421"/>
    <lineage>
        <taxon>Bacteria</taxon>
        <taxon>Pseudomonadati</taxon>
        <taxon>Pseudomonadota</taxon>
        <taxon>Gammaproteobacteria</taxon>
        <taxon>Oceanospirillales</taxon>
        <taxon>Saccharospirillaceae</taxon>
        <taxon>Reinekea</taxon>
    </lineage>
</organism>
<dbReference type="EC" id="5.3.1.24" evidence="3 9"/>
<evidence type="ECO:0000256" key="8">
    <source>
        <dbReference type="ARBA" id="ARBA00023235"/>
    </source>
</evidence>
<dbReference type="Pfam" id="PF00697">
    <property type="entry name" value="PRAI"/>
    <property type="match status" value="1"/>
</dbReference>
<dbReference type="InterPro" id="IPR011060">
    <property type="entry name" value="RibuloseP-bd_barrel"/>
</dbReference>
<proteinExistence type="inferred from homology"/>
<dbReference type="NCBIfam" id="NF002299">
    <property type="entry name" value="PRK01222.1-6"/>
    <property type="match status" value="1"/>
</dbReference>
<dbReference type="Gene3D" id="3.20.20.70">
    <property type="entry name" value="Aldolase class I"/>
    <property type="match status" value="1"/>
</dbReference>
<keyword evidence="12" id="KW-1185">Reference proteome</keyword>
<dbReference type="NCBIfam" id="NF002298">
    <property type="entry name" value="PRK01222.1-4"/>
    <property type="match status" value="1"/>
</dbReference>
<evidence type="ECO:0000256" key="9">
    <source>
        <dbReference type="HAMAP-Rule" id="MF_00135"/>
    </source>
</evidence>
<name>A0ABV7WT12_9GAMM</name>
<evidence type="ECO:0000259" key="10">
    <source>
        <dbReference type="Pfam" id="PF00697"/>
    </source>
</evidence>
<evidence type="ECO:0000256" key="2">
    <source>
        <dbReference type="ARBA" id="ARBA00004664"/>
    </source>
</evidence>
<accession>A0ABV7WT12</accession>
<dbReference type="CDD" id="cd00405">
    <property type="entry name" value="PRAI"/>
    <property type="match status" value="1"/>
</dbReference>
<dbReference type="SUPFAM" id="SSF51366">
    <property type="entry name" value="Ribulose-phoshate binding barrel"/>
    <property type="match status" value="1"/>
</dbReference>
<evidence type="ECO:0000256" key="4">
    <source>
        <dbReference type="ARBA" id="ARBA00022272"/>
    </source>
</evidence>
<comment type="pathway">
    <text evidence="2 9">Amino-acid biosynthesis; L-tryptophan biosynthesis; L-tryptophan from chorismate: step 3/5.</text>
</comment>
<evidence type="ECO:0000256" key="3">
    <source>
        <dbReference type="ARBA" id="ARBA00012572"/>
    </source>
</evidence>
<evidence type="ECO:0000256" key="1">
    <source>
        <dbReference type="ARBA" id="ARBA00001164"/>
    </source>
</evidence>
<keyword evidence="7 9" id="KW-0057">Aromatic amino acid biosynthesis</keyword>
<keyword evidence="8 9" id="KW-0413">Isomerase</keyword>
<keyword evidence="6 9" id="KW-0822">Tryptophan biosynthesis</keyword>
<comment type="caution">
    <text evidence="11">The sequence shown here is derived from an EMBL/GenBank/DDBJ whole genome shotgun (WGS) entry which is preliminary data.</text>
</comment>
<dbReference type="HAMAP" id="MF_00135">
    <property type="entry name" value="PRAI"/>
    <property type="match status" value="1"/>
</dbReference>
<dbReference type="InterPro" id="IPR013785">
    <property type="entry name" value="Aldolase_TIM"/>
</dbReference>
<evidence type="ECO:0000313" key="11">
    <source>
        <dbReference type="EMBL" id="MFC3702306.1"/>
    </source>
</evidence>
<dbReference type="PANTHER" id="PTHR42894">
    <property type="entry name" value="N-(5'-PHOSPHORIBOSYL)ANTHRANILATE ISOMERASE"/>
    <property type="match status" value="1"/>
</dbReference>